<proteinExistence type="predicted"/>
<sequence>DNHFYDDQSNLYDEYDDDLVGDRDNDIANEVQTADEEHEDINQEMIKGQQNIDNNEPIVEYRSSQICLGIRKIPSSIPTTIKKFEDFNTMNEFDISGEQPLTTTETDIGTTIETPLPKKRTLAINRNLSNNIATGLGKMDVFGFNE</sequence>
<evidence type="ECO:0000313" key="1">
    <source>
        <dbReference type="EMBL" id="CAF1637709.1"/>
    </source>
</evidence>
<protein>
    <submittedName>
        <fullName evidence="1">Uncharacterized protein</fullName>
    </submittedName>
</protein>
<name>A0A8S2G6V7_9BILA</name>
<evidence type="ECO:0000313" key="3">
    <source>
        <dbReference type="Proteomes" id="UP000677228"/>
    </source>
</evidence>
<comment type="caution">
    <text evidence="1">The sequence shown here is derived from an EMBL/GenBank/DDBJ whole genome shotgun (WGS) entry which is preliminary data.</text>
</comment>
<reference evidence="1" key="1">
    <citation type="submission" date="2021-02" db="EMBL/GenBank/DDBJ databases">
        <authorList>
            <person name="Nowell W R."/>
        </authorList>
    </citation>
    <scope>NUCLEOTIDE SEQUENCE</scope>
</reference>
<dbReference type="EMBL" id="CAJNOK010061259">
    <property type="protein sequence ID" value="CAF1637709.1"/>
    <property type="molecule type" value="Genomic_DNA"/>
</dbReference>
<dbReference type="Proteomes" id="UP000682733">
    <property type="component" value="Unassembled WGS sequence"/>
</dbReference>
<evidence type="ECO:0000313" key="2">
    <source>
        <dbReference type="EMBL" id="CAF4470875.1"/>
    </source>
</evidence>
<dbReference type="AlphaFoldDB" id="A0A8S2G6V7"/>
<organism evidence="1 3">
    <name type="scientific">Didymodactylos carnosus</name>
    <dbReference type="NCBI Taxonomy" id="1234261"/>
    <lineage>
        <taxon>Eukaryota</taxon>
        <taxon>Metazoa</taxon>
        <taxon>Spiralia</taxon>
        <taxon>Gnathifera</taxon>
        <taxon>Rotifera</taxon>
        <taxon>Eurotatoria</taxon>
        <taxon>Bdelloidea</taxon>
        <taxon>Philodinida</taxon>
        <taxon>Philodinidae</taxon>
        <taxon>Didymodactylos</taxon>
    </lineage>
</organism>
<dbReference type="EMBL" id="CAJOBA010087756">
    <property type="protein sequence ID" value="CAF4470875.1"/>
    <property type="molecule type" value="Genomic_DNA"/>
</dbReference>
<dbReference type="Proteomes" id="UP000677228">
    <property type="component" value="Unassembled WGS sequence"/>
</dbReference>
<accession>A0A8S2G6V7</accession>
<gene>
    <name evidence="1" type="ORF">OVA965_LOCUS44102</name>
    <name evidence="2" type="ORF">TMI583_LOCUS46691</name>
</gene>
<feature type="non-terminal residue" evidence="1">
    <location>
        <position position="146"/>
    </location>
</feature>